<protein>
    <recommendedName>
        <fullName evidence="2">mRNA stability protein</fullName>
    </recommendedName>
</protein>
<dbReference type="Proteomes" id="UP000829364">
    <property type="component" value="Chromosome 1"/>
</dbReference>
<dbReference type="Pfam" id="PF04667">
    <property type="entry name" value="Endosulfine"/>
    <property type="match status" value="1"/>
</dbReference>
<dbReference type="OrthoDB" id="5949865at2759"/>
<gene>
    <name evidence="3" type="ORF">JDV02_001400</name>
</gene>
<sequence>MSSSQDSRRDKERELRIKHLYGRTANKPALLGHQLEKRKYFDSGDFALAQAHRSSNVGKVETGSQHPLRRGISHPILQSRASAMSAGIVRRTGGVIEKCRR</sequence>
<comment type="function">
    <text evidence="2">Plays an essential role in initiation of the G0 program by preventing the degradation of specific nutrient-regulated mRNAs via the 5'-3' mRNA decay pathway.</text>
</comment>
<evidence type="ECO:0000313" key="4">
    <source>
        <dbReference type="Proteomes" id="UP000829364"/>
    </source>
</evidence>
<name>A0A9Q8Q830_9HYPO</name>
<organism evidence="3 4">
    <name type="scientific">Purpureocillium takamizusanense</name>
    <dbReference type="NCBI Taxonomy" id="2060973"/>
    <lineage>
        <taxon>Eukaryota</taxon>
        <taxon>Fungi</taxon>
        <taxon>Dikarya</taxon>
        <taxon>Ascomycota</taxon>
        <taxon>Pezizomycotina</taxon>
        <taxon>Sordariomycetes</taxon>
        <taxon>Hypocreomycetidae</taxon>
        <taxon>Hypocreales</taxon>
        <taxon>Ophiocordycipitaceae</taxon>
        <taxon>Purpureocillium</taxon>
    </lineage>
</organism>
<dbReference type="KEGG" id="ptkz:JDV02_001400"/>
<evidence type="ECO:0000256" key="2">
    <source>
        <dbReference type="RuleBase" id="RU363120"/>
    </source>
</evidence>
<reference evidence="3" key="1">
    <citation type="submission" date="2021-11" db="EMBL/GenBank/DDBJ databases">
        <title>Purpureocillium_takamizusanense_genome.</title>
        <authorList>
            <person name="Nguyen N.-H."/>
        </authorList>
    </citation>
    <scope>NUCLEOTIDE SEQUENCE</scope>
    <source>
        <strain evidence="3">PT3</strain>
    </source>
</reference>
<dbReference type="RefSeq" id="XP_047838286.1">
    <property type="nucleotide sequence ID" value="XM_047982324.1"/>
</dbReference>
<dbReference type="InterPro" id="IPR006760">
    <property type="entry name" value="Endosulphine"/>
</dbReference>
<accession>A0A9Q8Q830</accession>
<keyword evidence="4" id="KW-1185">Reference proteome</keyword>
<dbReference type="EMBL" id="CP086354">
    <property type="protein sequence ID" value="UNI14805.1"/>
    <property type="molecule type" value="Genomic_DNA"/>
</dbReference>
<dbReference type="AlphaFoldDB" id="A0A9Q8Q830"/>
<proteinExistence type="inferred from homology"/>
<evidence type="ECO:0000313" key="3">
    <source>
        <dbReference type="EMBL" id="UNI14805.1"/>
    </source>
</evidence>
<comment type="similarity">
    <text evidence="1 2">Belongs to the endosulfine family.</text>
</comment>
<dbReference type="GeneID" id="72063363"/>
<evidence type="ECO:0000256" key="1">
    <source>
        <dbReference type="ARBA" id="ARBA00010520"/>
    </source>
</evidence>